<dbReference type="PANTHER" id="PTHR13523:SF2">
    <property type="entry name" value="COILED-COIL-HELIX-COILED-COIL-HELIX DOMAIN CONTAINING 2, ISOFORM A-RELATED"/>
    <property type="match status" value="1"/>
</dbReference>
<feature type="compositionally biased region" description="Polar residues" evidence="1">
    <location>
        <begin position="30"/>
        <end position="41"/>
    </location>
</feature>
<proteinExistence type="predicted"/>
<reference evidence="2" key="2">
    <citation type="submission" date="2021-04" db="EMBL/GenBank/DDBJ databases">
        <authorList>
            <person name="Podell S."/>
        </authorList>
    </citation>
    <scope>NUCLEOTIDE SEQUENCE</scope>
    <source>
        <strain evidence="2">Hildebrandi</strain>
    </source>
</reference>
<protein>
    <recommendedName>
        <fullName evidence="4">CHCH domain-containing protein</fullName>
    </recommendedName>
</protein>
<evidence type="ECO:0000256" key="1">
    <source>
        <dbReference type="SAM" id="MobiDB-lite"/>
    </source>
</evidence>
<organism evidence="2 3">
    <name type="scientific">Nitzschia inconspicua</name>
    <dbReference type="NCBI Taxonomy" id="303405"/>
    <lineage>
        <taxon>Eukaryota</taxon>
        <taxon>Sar</taxon>
        <taxon>Stramenopiles</taxon>
        <taxon>Ochrophyta</taxon>
        <taxon>Bacillariophyta</taxon>
        <taxon>Bacillariophyceae</taxon>
        <taxon>Bacillariophycidae</taxon>
        <taxon>Bacillariales</taxon>
        <taxon>Bacillariaceae</taxon>
        <taxon>Nitzschia</taxon>
    </lineage>
</organism>
<feature type="region of interest" description="Disordered" evidence="1">
    <location>
        <begin position="87"/>
        <end position="112"/>
    </location>
</feature>
<dbReference type="EMBL" id="JAGRRH010000016">
    <property type="protein sequence ID" value="KAG7354666.1"/>
    <property type="molecule type" value="Genomic_DNA"/>
</dbReference>
<sequence length="160" mass="16449">MARSRRGGGMASRTAPRSAPAPPQSRPHSTQAQQPHTTPAPMQSHPPAAPSSGGGGMLSGIGSTIAQGMAFGTGSAIAHRAVGAVAESFGGGGSSGQQQQPVESAAANQVQQPQLSGACANDKQMFYECLQQNKSDQQACNFLYEQLKQCQAESTSMSFQ</sequence>
<dbReference type="AlphaFoldDB" id="A0A9K3L4L2"/>
<gene>
    <name evidence="2" type="ORF">IV203_004022</name>
</gene>
<reference evidence="2" key="1">
    <citation type="journal article" date="2021" name="Sci. Rep.">
        <title>Diploid genomic architecture of Nitzschia inconspicua, an elite biomass production diatom.</title>
        <authorList>
            <person name="Oliver A."/>
            <person name="Podell S."/>
            <person name="Pinowska A."/>
            <person name="Traller J.C."/>
            <person name="Smith S.R."/>
            <person name="McClure R."/>
            <person name="Beliaev A."/>
            <person name="Bohutskyi P."/>
            <person name="Hill E.A."/>
            <person name="Rabines A."/>
            <person name="Zheng H."/>
            <person name="Allen L.Z."/>
            <person name="Kuo A."/>
            <person name="Grigoriev I.V."/>
            <person name="Allen A.E."/>
            <person name="Hazlebeck D."/>
            <person name="Allen E.E."/>
        </authorList>
    </citation>
    <scope>NUCLEOTIDE SEQUENCE</scope>
    <source>
        <strain evidence="2">Hildebrandi</strain>
    </source>
</reference>
<dbReference type="Proteomes" id="UP000693970">
    <property type="component" value="Unassembled WGS sequence"/>
</dbReference>
<feature type="region of interest" description="Disordered" evidence="1">
    <location>
        <begin position="1"/>
        <end position="62"/>
    </location>
</feature>
<dbReference type="PANTHER" id="PTHR13523">
    <property type="entry name" value="COILED-COIL-HELIX-COILED-COIL-HELIX DOMAIN CONTAINING 2/NUR77"/>
    <property type="match status" value="1"/>
</dbReference>
<accession>A0A9K3L4L2</accession>
<dbReference type="OrthoDB" id="1106148at2759"/>
<evidence type="ECO:0000313" key="3">
    <source>
        <dbReference type="Proteomes" id="UP000693970"/>
    </source>
</evidence>
<name>A0A9K3L4L2_9STRA</name>
<dbReference type="GO" id="GO:0007005">
    <property type="term" value="P:mitochondrion organization"/>
    <property type="evidence" value="ECO:0007669"/>
    <property type="project" value="InterPro"/>
</dbReference>
<keyword evidence="3" id="KW-1185">Reference proteome</keyword>
<dbReference type="GO" id="GO:0005739">
    <property type="term" value="C:mitochondrion"/>
    <property type="evidence" value="ECO:0007669"/>
    <property type="project" value="TreeGrafter"/>
</dbReference>
<dbReference type="InterPro" id="IPR055304">
    <property type="entry name" value="CHCHD2/10-like"/>
</dbReference>
<evidence type="ECO:0008006" key="4">
    <source>
        <dbReference type="Google" id="ProtNLM"/>
    </source>
</evidence>
<evidence type="ECO:0000313" key="2">
    <source>
        <dbReference type="EMBL" id="KAG7354666.1"/>
    </source>
</evidence>
<comment type="caution">
    <text evidence="2">The sequence shown here is derived from an EMBL/GenBank/DDBJ whole genome shotgun (WGS) entry which is preliminary data.</text>
</comment>
<dbReference type="GO" id="GO:0005634">
    <property type="term" value="C:nucleus"/>
    <property type="evidence" value="ECO:0007669"/>
    <property type="project" value="TreeGrafter"/>
</dbReference>